<evidence type="ECO:0000313" key="3">
    <source>
        <dbReference type="EMBL" id="KIY51885.1"/>
    </source>
</evidence>
<name>A0A0D7AJ46_9AGAR</name>
<dbReference type="AlphaFoldDB" id="A0A0D7AJ46"/>
<dbReference type="CDD" id="cd09917">
    <property type="entry name" value="F-box_SF"/>
    <property type="match status" value="1"/>
</dbReference>
<evidence type="ECO:0000313" key="4">
    <source>
        <dbReference type="Proteomes" id="UP000054144"/>
    </source>
</evidence>
<accession>A0A0D7AJ46</accession>
<feature type="compositionally biased region" description="Acidic residues" evidence="2">
    <location>
        <begin position="562"/>
        <end position="583"/>
    </location>
</feature>
<gene>
    <name evidence="3" type="ORF">FISHEDRAFT_70382</name>
</gene>
<protein>
    <submittedName>
        <fullName evidence="3">Uncharacterized protein</fullName>
    </submittedName>
</protein>
<keyword evidence="4" id="KW-1185">Reference proteome</keyword>
<reference evidence="3 4" key="1">
    <citation type="journal article" date="2015" name="Fungal Genet. Biol.">
        <title>Evolution of novel wood decay mechanisms in Agaricales revealed by the genome sequences of Fistulina hepatica and Cylindrobasidium torrendii.</title>
        <authorList>
            <person name="Floudas D."/>
            <person name="Held B.W."/>
            <person name="Riley R."/>
            <person name="Nagy L.G."/>
            <person name="Koehler G."/>
            <person name="Ransdell A.S."/>
            <person name="Younus H."/>
            <person name="Chow J."/>
            <person name="Chiniquy J."/>
            <person name="Lipzen A."/>
            <person name="Tritt A."/>
            <person name="Sun H."/>
            <person name="Haridas S."/>
            <person name="LaButti K."/>
            <person name="Ohm R.A."/>
            <person name="Kues U."/>
            <person name="Blanchette R.A."/>
            <person name="Grigoriev I.V."/>
            <person name="Minto R.E."/>
            <person name="Hibbett D.S."/>
        </authorList>
    </citation>
    <scope>NUCLEOTIDE SEQUENCE [LARGE SCALE GENOMIC DNA]</scope>
    <source>
        <strain evidence="3 4">ATCC 64428</strain>
    </source>
</reference>
<proteinExistence type="predicted"/>
<dbReference type="Proteomes" id="UP000054144">
    <property type="component" value="Unassembled WGS sequence"/>
</dbReference>
<feature type="coiled-coil region" evidence="1">
    <location>
        <begin position="74"/>
        <end position="101"/>
    </location>
</feature>
<feature type="compositionally biased region" description="Basic and acidic residues" evidence="2">
    <location>
        <begin position="584"/>
        <end position="607"/>
    </location>
</feature>
<sequence>MTAAINPICNSLIPDNCSALRKTSEKVLHDNMAEILTCRHCGRDAFPPLLTRSFNVHELKEVLRDGFLPSSFTMKCIEQEIPSLEAMIKEVNDMLEDARAALNPVIEYLAVARSVSSPIRRLPGELLSNIFSYLTLSCFDKLRDAMFEAGILGSRGSTIHRLASVCKYWWHVVRDTPVLHPTAYISYHDKDVLAVRQYIEMTAPHPLKFHLHGCFPLRSHMSTQLMEKFNYRTIVQELLRASSRWQTADLECMNGSGLESAFDVKTKALVVASIYHSSYPLLKELCLRAFPMSQFFSQEQVPALRVLKMHACQIELHAMQPILPQITSLDLRFFSDIDANLDFHAILSYAPALSQLTVFSAEFNFESYMSRIQSDTRSPVLLSHLRRLHVESSIFMLDIITAPNLVHFLLGDVALYVNVVDTFLRRSRCSIKSLDLDIESPSMALSIVDSEFWCQMPHVTHLAVPAGQEIWAPFEERTPDGRFSVFPQLQHLEIDDDKDTCTPRFRVVSDMMRVVLKRCGARKIRVEGHTGCPLTQLQYRTLLALSECGALDVTPKGHAYSDDDSEADSDGEEEDSNDGDDTEDSRGGDGEEDSRGGDDEEDSHGGDDDGVAYI</sequence>
<feature type="region of interest" description="Disordered" evidence="2">
    <location>
        <begin position="554"/>
        <end position="614"/>
    </location>
</feature>
<dbReference type="Gene3D" id="1.20.1280.50">
    <property type="match status" value="1"/>
</dbReference>
<organism evidence="3 4">
    <name type="scientific">Fistulina hepatica ATCC 64428</name>
    <dbReference type="NCBI Taxonomy" id="1128425"/>
    <lineage>
        <taxon>Eukaryota</taxon>
        <taxon>Fungi</taxon>
        <taxon>Dikarya</taxon>
        <taxon>Basidiomycota</taxon>
        <taxon>Agaricomycotina</taxon>
        <taxon>Agaricomycetes</taxon>
        <taxon>Agaricomycetidae</taxon>
        <taxon>Agaricales</taxon>
        <taxon>Fistulinaceae</taxon>
        <taxon>Fistulina</taxon>
    </lineage>
</organism>
<evidence type="ECO:0000256" key="1">
    <source>
        <dbReference type="SAM" id="Coils"/>
    </source>
</evidence>
<evidence type="ECO:0000256" key="2">
    <source>
        <dbReference type="SAM" id="MobiDB-lite"/>
    </source>
</evidence>
<dbReference type="OrthoDB" id="3024433at2759"/>
<dbReference type="EMBL" id="KN881647">
    <property type="protein sequence ID" value="KIY51885.1"/>
    <property type="molecule type" value="Genomic_DNA"/>
</dbReference>
<keyword evidence="1" id="KW-0175">Coiled coil</keyword>
<dbReference type="SUPFAM" id="SSF52047">
    <property type="entry name" value="RNI-like"/>
    <property type="match status" value="1"/>
</dbReference>